<proteinExistence type="predicted"/>
<dbReference type="EMBL" id="BPLR01021138">
    <property type="protein sequence ID" value="GIX86412.1"/>
    <property type="molecule type" value="Genomic_DNA"/>
</dbReference>
<evidence type="ECO:0000313" key="1">
    <source>
        <dbReference type="EMBL" id="GIX86412.1"/>
    </source>
</evidence>
<gene>
    <name evidence="1" type="ORF">CEXT_273941</name>
</gene>
<name>A0AAV4NTG7_CAEEX</name>
<evidence type="ECO:0000313" key="2">
    <source>
        <dbReference type="Proteomes" id="UP001054945"/>
    </source>
</evidence>
<organism evidence="1 2">
    <name type="scientific">Caerostris extrusa</name>
    <name type="common">Bark spider</name>
    <name type="synonym">Caerostris bankana</name>
    <dbReference type="NCBI Taxonomy" id="172846"/>
    <lineage>
        <taxon>Eukaryota</taxon>
        <taxon>Metazoa</taxon>
        <taxon>Ecdysozoa</taxon>
        <taxon>Arthropoda</taxon>
        <taxon>Chelicerata</taxon>
        <taxon>Arachnida</taxon>
        <taxon>Araneae</taxon>
        <taxon>Araneomorphae</taxon>
        <taxon>Entelegynae</taxon>
        <taxon>Araneoidea</taxon>
        <taxon>Araneidae</taxon>
        <taxon>Caerostris</taxon>
    </lineage>
</organism>
<keyword evidence="2" id="KW-1185">Reference proteome</keyword>
<comment type="caution">
    <text evidence="1">The sequence shown here is derived from an EMBL/GenBank/DDBJ whole genome shotgun (WGS) entry which is preliminary data.</text>
</comment>
<dbReference type="AlphaFoldDB" id="A0AAV4NTG7"/>
<accession>A0AAV4NTG7</accession>
<protein>
    <submittedName>
        <fullName evidence="1">Uncharacterized protein</fullName>
    </submittedName>
</protein>
<reference evidence="1 2" key="1">
    <citation type="submission" date="2021-06" db="EMBL/GenBank/DDBJ databases">
        <title>Caerostris extrusa draft genome.</title>
        <authorList>
            <person name="Kono N."/>
            <person name="Arakawa K."/>
        </authorList>
    </citation>
    <scope>NUCLEOTIDE SEQUENCE [LARGE SCALE GENOMIC DNA]</scope>
</reference>
<sequence length="154" mass="17597">MDTKKEMSEEGDQLAMSPSCCHLNKKFTWLPWLPEYANTCKRKPKTVAHKAALSPCKFVRVYSQELYNVDYSALKLANEPSTTSYPHGGWRVLVHFIEKFALKRSHCIFVLKGGRGEKFVTHETAFGRRTFDWLKKRSVDKGTSWGLTAKPPAS</sequence>
<dbReference type="Proteomes" id="UP001054945">
    <property type="component" value="Unassembled WGS sequence"/>
</dbReference>